<organism evidence="1 2">
    <name type="scientific">Caulobacter zeae</name>
    <dbReference type="NCBI Taxonomy" id="2055137"/>
    <lineage>
        <taxon>Bacteria</taxon>
        <taxon>Pseudomonadati</taxon>
        <taxon>Pseudomonadota</taxon>
        <taxon>Alphaproteobacteria</taxon>
        <taxon>Caulobacterales</taxon>
        <taxon>Caulobacteraceae</taxon>
        <taxon>Caulobacter</taxon>
    </lineage>
</organism>
<dbReference type="Proteomes" id="UP000234479">
    <property type="component" value="Unassembled WGS sequence"/>
</dbReference>
<dbReference type="AlphaFoldDB" id="A0A2N5DRS7"/>
<dbReference type="EMBL" id="PJRS01000004">
    <property type="protein sequence ID" value="PLR28762.1"/>
    <property type="molecule type" value="Genomic_DNA"/>
</dbReference>
<evidence type="ECO:0000313" key="2">
    <source>
        <dbReference type="Proteomes" id="UP000234479"/>
    </source>
</evidence>
<sequence>MSQTPWTVRSLKAALDEAPGRGADEITVSVLEGADEILLATMHWHGDLEIYISVSDQQVAASALLWPVDEQEDRHAFNEFLLKAQKLVPLSNFGICVVGGRDYYELFGELSTTTSIEDILIELRTLAENAIEVASDLRTSFSSAA</sequence>
<accession>A0A2N5DRS7</accession>
<keyword evidence="2" id="KW-1185">Reference proteome</keyword>
<evidence type="ECO:0000313" key="1">
    <source>
        <dbReference type="EMBL" id="PLR28762.1"/>
    </source>
</evidence>
<reference evidence="1 2" key="1">
    <citation type="submission" date="2017-12" db="EMBL/GenBank/DDBJ databases">
        <title>The genome sequence of Caulobacter sp. 410.</title>
        <authorList>
            <person name="Gao J."/>
            <person name="Mao X."/>
            <person name="Sun J."/>
        </authorList>
    </citation>
    <scope>NUCLEOTIDE SEQUENCE [LARGE SCALE GENOMIC DNA]</scope>
    <source>
        <strain evidence="1 2">410</strain>
    </source>
</reference>
<gene>
    <name evidence="1" type="ORF">SGCZBJ_01005</name>
</gene>
<proteinExistence type="predicted"/>
<dbReference type="Pfam" id="PF09938">
    <property type="entry name" value="DUF2170"/>
    <property type="match status" value="1"/>
</dbReference>
<comment type="caution">
    <text evidence="1">The sequence shown here is derived from an EMBL/GenBank/DDBJ whole genome shotgun (WGS) entry which is preliminary data.</text>
</comment>
<dbReference type="InterPro" id="IPR019231">
    <property type="entry name" value="DUF2170"/>
</dbReference>
<dbReference type="OrthoDB" id="7677665at2"/>
<name>A0A2N5DRS7_9CAUL</name>
<protein>
    <submittedName>
        <fullName evidence="1">DUF2170 domain-containing protein</fullName>
    </submittedName>
</protein>
<dbReference type="RefSeq" id="WP_101716179.1">
    <property type="nucleotide sequence ID" value="NZ_PJRS01000004.1"/>
</dbReference>